<keyword evidence="5" id="KW-1185">Reference proteome</keyword>
<evidence type="ECO:0000313" key="5">
    <source>
        <dbReference type="Proteomes" id="UP000319160"/>
    </source>
</evidence>
<comment type="caution">
    <text evidence="4">The sequence shown here is derived from an EMBL/GenBank/DDBJ whole genome shotgun (WGS) entry which is preliminary data.</text>
</comment>
<protein>
    <submittedName>
        <fullName evidence="4">Uncharacterized protein</fullName>
    </submittedName>
</protein>
<keyword evidence="3" id="KW-0472">Membrane</keyword>
<dbReference type="Proteomes" id="UP000319160">
    <property type="component" value="Unassembled WGS sequence"/>
</dbReference>
<feature type="transmembrane region" description="Helical" evidence="3">
    <location>
        <begin position="280"/>
        <end position="303"/>
    </location>
</feature>
<evidence type="ECO:0000256" key="1">
    <source>
        <dbReference type="SAM" id="Coils"/>
    </source>
</evidence>
<feature type="coiled-coil region" evidence="1">
    <location>
        <begin position="167"/>
        <end position="194"/>
    </location>
</feature>
<keyword evidence="3" id="KW-0812">Transmembrane</keyword>
<feature type="compositionally biased region" description="Polar residues" evidence="2">
    <location>
        <begin position="538"/>
        <end position="566"/>
    </location>
</feature>
<dbReference type="OrthoDB" id="4772682at2759"/>
<sequence length="647" mass="69528">MVYSSSNTSLPVSPLPAPSHPSIPLSLTNELSDDRMGTTSEALTNNHDIESGTEIASSIPGRGPRVGGFVHEVVVSEVIEQKTGFEKLLNRITVPTSVPMEREAAALRIPRPTAIPSLQKRQEDGQIQALSAQLQSLSQSATGAISSVSSSASSILSQMSQSAQSVRQSADQVIQSANQAADQANRQLSQTASSASSAVSAADARASSQISQSLASMSSRFSTSLASAQSSASDAVSSARVAASQFAASQIQAAAASGVRGDTTSPVEQTRSSSVSATTLAIIIVVSIVGTAILSTVATYLLLRYRRKKRATRGEKALADNERSIAVRGSPSPRFPRFGGGSGSTVDEFKLPRLSPLLRSKKAEQEARDNSGSAASGYSDQEESISSKQDEIDLDDAQPFRLQKDNGVSSATTVRLIRVGSEKGKARSSIDIQPTIPEPTPPLPMVAIPYQSLKPTLISTQNQPTTQSPSQAETIITQPPKSKEPPTEERRVSTRSTGTSDTEKPGWRPSIRPSVRLTATDPNRFRFRDSSDLESGEPTPTNPTTRLSSNPNTLSLRTPRTSNPPGQMNRRDFRRTAPPGQPKNGKGTFATFPRIRNEPPRESMMNRGRPRLENRPVRLRGDEERRLRDLAYMSGSMDPRRNTLNYR</sequence>
<reference evidence="5" key="1">
    <citation type="submission" date="2019-06" db="EMBL/GenBank/DDBJ databases">
        <title>Draft genome sequence of the griseofulvin-producing fungus Xylaria cubensis strain G536.</title>
        <authorList>
            <person name="Mead M.E."/>
            <person name="Raja H.A."/>
            <person name="Steenwyk J.L."/>
            <person name="Knowles S.L."/>
            <person name="Oberlies N.H."/>
            <person name="Rokas A."/>
        </authorList>
    </citation>
    <scope>NUCLEOTIDE SEQUENCE [LARGE SCALE GENOMIC DNA]</scope>
    <source>
        <strain evidence="5">G536</strain>
    </source>
</reference>
<feature type="region of interest" description="Disordered" evidence="2">
    <location>
        <begin position="1"/>
        <end position="39"/>
    </location>
</feature>
<keyword evidence="1" id="KW-0175">Coiled coil</keyword>
<dbReference type="AlphaFoldDB" id="A0A553HY33"/>
<gene>
    <name evidence="4" type="ORF">FHL15_006271</name>
</gene>
<keyword evidence="3" id="KW-1133">Transmembrane helix</keyword>
<accession>A0A553HY33</accession>
<evidence type="ECO:0000256" key="3">
    <source>
        <dbReference type="SAM" id="Phobius"/>
    </source>
</evidence>
<evidence type="ECO:0000313" key="4">
    <source>
        <dbReference type="EMBL" id="TRX92865.1"/>
    </source>
</evidence>
<feature type="compositionally biased region" description="Polar residues" evidence="2">
    <location>
        <begin position="1"/>
        <end position="11"/>
    </location>
</feature>
<feature type="region of interest" description="Disordered" evidence="2">
    <location>
        <begin position="322"/>
        <end position="347"/>
    </location>
</feature>
<feature type="compositionally biased region" description="Low complexity" evidence="2">
    <location>
        <begin position="460"/>
        <end position="471"/>
    </location>
</feature>
<feature type="region of interest" description="Disordered" evidence="2">
    <location>
        <begin position="460"/>
        <end position="608"/>
    </location>
</feature>
<organism evidence="4 5">
    <name type="scientific">Xylaria flabelliformis</name>
    <dbReference type="NCBI Taxonomy" id="2512241"/>
    <lineage>
        <taxon>Eukaryota</taxon>
        <taxon>Fungi</taxon>
        <taxon>Dikarya</taxon>
        <taxon>Ascomycota</taxon>
        <taxon>Pezizomycotina</taxon>
        <taxon>Sordariomycetes</taxon>
        <taxon>Xylariomycetidae</taxon>
        <taxon>Xylariales</taxon>
        <taxon>Xylariaceae</taxon>
        <taxon>Xylaria</taxon>
    </lineage>
</organism>
<feature type="compositionally biased region" description="Basic and acidic residues" evidence="2">
    <location>
        <begin position="481"/>
        <end position="492"/>
    </location>
</feature>
<feature type="region of interest" description="Disordered" evidence="2">
    <location>
        <begin position="360"/>
        <end position="392"/>
    </location>
</feature>
<evidence type="ECO:0000256" key="2">
    <source>
        <dbReference type="SAM" id="MobiDB-lite"/>
    </source>
</evidence>
<name>A0A553HY33_9PEZI</name>
<feature type="region of interest" description="Disordered" evidence="2">
    <location>
        <begin position="421"/>
        <end position="443"/>
    </location>
</feature>
<dbReference type="EMBL" id="VFLP01000033">
    <property type="protein sequence ID" value="TRX92865.1"/>
    <property type="molecule type" value="Genomic_DNA"/>
</dbReference>
<proteinExistence type="predicted"/>
<feature type="compositionally biased region" description="Polar residues" evidence="2">
    <location>
        <begin position="370"/>
        <end position="387"/>
    </location>
</feature>